<dbReference type="EMBL" id="CAJJDP010000119">
    <property type="protein sequence ID" value="CAD8199302.1"/>
    <property type="molecule type" value="Genomic_DNA"/>
</dbReference>
<dbReference type="AlphaFoldDB" id="A0A8S1XF18"/>
<comment type="caution">
    <text evidence="1">The sequence shown here is derived from an EMBL/GenBank/DDBJ whole genome shotgun (WGS) entry which is preliminary data.</text>
</comment>
<keyword evidence="2" id="KW-1185">Reference proteome</keyword>
<evidence type="ECO:0000313" key="1">
    <source>
        <dbReference type="EMBL" id="CAD8199302.1"/>
    </source>
</evidence>
<gene>
    <name evidence="1" type="ORF">POCTA_138.1.T1190040</name>
</gene>
<organism evidence="1 2">
    <name type="scientific">Paramecium octaurelia</name>
    <dbReference type="NCBI Taxonomy" id="43137"/>
    <lineage>
        <taxon>Eukaryota</taxon>
        <taxon>Sar</taxon>
        <taxon>Alveolata</taxon>
        <taxon>Ciliophora</taxon>
        <taxon>Intramacronucleata</taxon>
        <taxon>Oligohymenophorea</taxon>
        <taxon>Peniculida</taxon>
        <taxon>Parameciidae</taxon>
        <taxon>Paramecium</taxon>
    </lineage>
</organism>
<accession>A0A8S1XF18</accession>
<dbReference type="Proteomes" id="UP000683925">
    <property type="component" value="Unassembled WGS sequence"/>
</dbReference>
<evidence type="ECO:0000313" key="2">
    <source>
        <dbReference type="Proteomes" id="UP000683925"/>
    </source>
</evidence>
<name>A0A8S1XF18_PAROT</name>
<reference evidence="1" key="1">
    <citation type="submission" date="2021-01" db="EMBL/GenBank/DDBJ databases">
        <authorList>
            <consortium name="Genoscope - CEA"/>
            <person name="William W."/>
        </authorList>
    </citation>
    <scope>NUCLEOTIDE SEQUENCE</scope>
</reference>
<proteinExistence type="predicted"/>
<protein>
    <submittedName>
        <fullName evidence="1">Uncharacterized protein</fullName>
    </submittedName>
</protein>
<sequence length="125" mass="14772">MKKDLKNRLVFQGKIEIFTQIFTKSIIRVDNSITIINQFWISRYLIYISQIISNHLQLILMNNISSGIEVQDAQIINISLRKITLSIAITIELHLLDIYNNRFRIQAKKKQSSWLKRAKEKEVKQ</sequence>